<sequence length="150" mass="15680">MSTTPSAVTETAAGIAVASGTLSRLLGHAAGQGRSVTAWRVLSGLDRDGAQRVGDLALQQRVAQPTMTGLVIRLEQDGLVARRPDPHDGRASLVELTGQGRNEVEAYRLRAYTALAGGIQTLPEADQQILGTAAPLLQKLCDELAAQLDG</sequence>
<dbReference type="InterPro" id="IPR036388">
    <property type="entry name" value="WH-like_DNA-bd_sf"/>
</dbReference>
<evidence type="ECO:0000313" key="7">
    <source>
        <dbReference type="Proteomes" id="UP000252167"/>
    </source>
</evidence>
<accession>A0A365YMY1</accession>
<dbReference type="PROSITE" id="PS01117">
    <property type="entry name" value="HTH_MARR_1"/>
    <property type="match status" value="1"/>
</dbReference>
<dbReference type="InterPro" id="IPR000835">
    <property type="entry name" value="HTH_MarR-typ"/>
</dbReference>
<dbReference type="InterPro" id="IPR036390">
    <property type="entry name" value="WH_DNA-bd_sf"/>
</dbReference>
<feature type="domain" description="HTH marR-type" evidence="4">
    <location>
        <begin position="1"/>
        <end position="142"/>
    </location>
</feature>
<protein>
    <submittedName>
        <fullName evidence="6">MarR family transcriptional regulator</fullName>
    </submittedName>
</protein>
<dbReference type="PROSITE" id="PS50995">
    <property type="entry name" value="HTH_MARR_2"/>
    <property type="match status" value="1"/>
</dbReference>
<evidence type="ECO:0000256" key="2">
    <source>
        <dbReference type="ARBA" id="ARBA00023125"/>
    </source>
</evidence>
<name>A0A365YMY1_9MICC</name>
<evidence type="ECO:0000313" key="6">
    <source>
        <dbReference type="EMBL" id="RBM04075.1"/>
    </source>
</evidence>
<dbReference type="GO" id="GO:0003700">
    <property type="term" value="F:DNA-binding transcription factor activity"/>
    <property type="evidence" value="ECO:0007669"/>
    <property type="project" value="InterPro"/>
</dbReference>
<evidence type="ECO:0000313" key="5">
    <source>
        <dbReference type="EMBL" id="NAZ14744.1"/>
    </source>
</evidence>
<dbReference type="EMBL" id="POAF01000001">
    <property type="protein sequence ID" value="RBM04075.1"/>
    <property type="molecule type" value="Genomic_DNA"/>
</dbReference>
<dbReference type="Proteomes" id="UP000252167">
    <property type="component" value="Unassembled WGS sequence"/>
</dbReference>
<dbReference type="GO" id="GO:0003677">
    <property type="term" value="F:DNA binding"/>
    <property type="evidence" value="ECO:0007669"/>
    <property type="project" value="UniProtKB-KW"/>
</dbReference>
<organism evidence="6 7">
    <name type="scientific">Glutamicibacter soli</name>
    <dbReference type="NCBI Taxonomy" id="453836"/>
    <lineage>
        <taxon>Bacteria</taxon>
        <taxon>Bacillati</taxon>
        <taxon>Actinomycetota</taxon>
        <taxon>Actinomycetes</taxon>
        <taxon>Micrococcales</taxon>
        <taxon>Micrococcaceae</taxon>
        <taxon>Glutamicibacter</taxon>
    </lineage>
</organism>
<keyword evidence="2" id="KW-0238">DNA-binding</keyword>
<evidence type="ECO:0000256" key="1">
    <source>
        <dbReference type="ARBA" id="ARBA00023015"/>
    </source>
</evidence>
<gene>
    <name evidence="6" type="ORF">C1H84_01905</name>
    <name evidence="5" type="ORF">GT020_01495</name>
</gene>
<dbReference type="PANTHER" id="PTHR39515:SF2">
    <property type="entry name" value="HTH-TYPE TRANSCRIPTIONAL REGULATOR RV0880"/>
    <property type="match status" value="1"/>
</dbReference>
<dbReference type="SUPFAM" id="SSF46785">
    <property type="entry name" value="Winged helix' DNA-binding domain"/>
    <property type="match status" value="1"/>
</dbReference>
<dbReference type="Pfam" id="PF01047">
    <property type="entry name" value="MarR"/>
    <property type="match status" value="1"/>
</dbReference>
<dbReference type="Proteomes" id="UP000477543">
    <property type="component" value="Unassembled WGS sequence"/>
</dbReference>
<dbReference type="InterPro" id="IPR052526">
    <property type="entry name" value="HTH-type_Bedaq_tolerance"/>
</dbReference>
<reference evidence="5 8" key="2">
    <citation type="submission" date="2020-01" db="EMBL/GenBank/DDBJ databases">
        <title>Glutamicibacter soli M275.</title>
        <authorList>
            <person name="Meng X."/>
        </authorList>
    </citation>
    <scope>NUCLEOTIDE SEQUENCE [LARGE SCALE GENOMIC DNA]</scope>
    <source>
        <strain evidence="5 8">M275</strain>
    </source>
</reference>
<dbReference type="InterPro" id="IPR023187">
    <property type="entry name" value="Tscrpt_reg_MarR-type_CS"/>
</dbReference>
<keyword evidence="1" id="KW-0805">Transcription regulation</keyword>
<dbReference type="RefSeq" id="WP_053798313.1">
    <property type="nucleotide sequence ID" value="NZ_CM125969.1"/>
</dbReference>
<evidence type="ECO:0000259" key="4">
    <source>
        <dbReference type="PROSITE" id="PS50995"/>
    </source>
</evidence>
<comment type="caution">
    <text evidence="6">The sequence shown here is derived from an EMBL/GenBank/DDBJ whole genome shotgun (WGS) entry which is preliminary data.</text>
</comment>
<evidence type="ECO:0000256" key="3">
    <source>
        <dbReference type="ARBA" id="ARBA00023163"/>
    </source>
</evidence>
<dbReference type="Gene3D" id="1.10.10.10">
    <property type="entry name" value="Winged helix-like DNA-binding domain superfamily/Winged helix DNA-binding domain"/>
    <property type="match status" value="1"/>
</dbReference>
<proteinExistence type="predicted"/>
<dbReference type="PANTHER" id="PTHR39515">
    <property type="entry name" value="CONSERVED PROTEIN"/>
    <property type="match status" value="1"/>
</dbReference>
<evidence type="ECO:0000313" key="8">
    <source>
        <dbReference type="Proteomes" id="UP000477543"/>
    </source>
</evidence>
<dbReference type="AlphaFoldDB" id="A0A365YMY1"/>
<dbReference type="SMART" id="SM00347">
    <property type="entry name" value="HTH_MARR"/>
    <property type="match status" value="1"/>
</dbReference>
<reference evidence="6 7" key="1">
    <citation type="submission" date="2018-01" db="EMBL/GenBank/DDBJ databases">
        <title>Glutamicibacter soli strain NHPC-3 Whole genome sequence and assembly.</title>
        <authorList>
            <person name="Choudhury P."/>
            <person name="Gupta D."/>
            <person name="Sengupta K."/>
            <person name="Jawed A."/>
            <person name="Sultana N."/>
            <person name="Saha P."/>
        </authorList>
    </citation>
    <scope>NUCLEOTIDE SEQUENCE [LARGE SCALE GENOMIC DNA]</scope>
    <source>
        <strain evidence="6 7">NHPC-3</strain>
    </source>
</reference>
<keyword evidence="3" id="KW-0804">Transcription</keyword>
<keyword evidence="7" id="KW-1185">Reference proteome</keyword>
<dbReference type="EMBL" id="WYDN01000001">
    <property type="protein sequence ID" value="NAZ14744.1"/>
    <property type="molecule type" value="Genomic_DNA"/>
</dbReference>